<dbReference type="CDD" id="cd13565">
    <property type="entry name" value="PBP2_PstS"/>
    <property type="match status" value="1"/>
</dbReference>
<dbReference type="EMBL" id="CP036279">
    <property type="protein sequence ID" value="QDU61593.1"/>
    <property type="molecule type" value="Genomic_DNA"/>
</dbReference>
<evidence type="ECO:0000313" key="8">
    <source>
        <dbReference type="EMBL" id="QDU61593.1"/>
    </source>
</evidence>
<sequence>MRFSNRLVILATVALLLLWHGDSRAQSVLTFQGSGATFPYPLYQRWFIEFNKLNPQIRVNYSPEGSGQGINAFLDHMVDVGMSDAPLTDGQIERVKRGVQAVPMTAGNIVVTYNLPGSPPNLRLSREAVVAIFLRKATKWNDPVIQRQNRDVRLPEQPITVVRRASGSGTTYAFTRHLSAISKPWNDGPGFGKTVVWPTGTIGARGNQGVTALVETTPGAVGYVEYGFARGAGLPMARLENKRGRYIAPTEKSGQEALLGVTLPPEMNLWLPDPDREEAYPIVAYSWWFCYKEYKDPDKAEALRELIKYGLTEGQNFAPELGYLPLPEKLAKKILSVSLKHIR</sequence>
<comment type="function">
    <text evidence="1">Part of the ABC transporter complex PstSACB involved in phosphate import.</text>
</comment>
<dbReference type="RefSeq" id="WP_145258164.1">
    <property type="nucleotide sequence ID" value="NZ_CP036279.1"/>
</dbReference>
<evidence type="ECO:0000259" key="7">
    <source>
        <dbReference type="Pfam" id="PF12849"/>
    </source>
</evidence>
<evidence type="ECO:0000256" key="3">
    <source>
        <dbReference type="ARBA" id="ARBA00011529"/>
    </source>
</evidence>
<dbReference type="SUPFAM" id="SSF53850">
    <property type="entry name" value="Periplasmic binding protein-like II"/>
    <property type="match status" value="1"/>
</dbReference>
<proteinExistence type="inferred from homology"/>
<dbReference type="InterPro" id="IPR050962">
    <property type="entry name" value="Phosphate-bind_PstS"/>
</dbReference>
<dbReference type="GO" id="GO:0043190">
    <property type="term" value="C:ATP-binding cassette (ABC) transporter complex"/>
    <property type="evidence" value="ECO:0007669"/>
    <property type="project" value="InterPro"/>
</dbReference>
<dbReference type="PANTHER" id="PTHR42996">
    <property type="entry name" value="PHOSPHATE-BINDING PROTEIN PSTS"/>
    <property type="match status" value="1"/>
</dbReference>
<feature type="domain" description="PBP" evidence="7">
    <location>
        <begin position="24"/>
        <end position="309"/>
    </location>
</feature>
<comment type="similarity">
    <text evidence="2 6">Belongs to the PstS family.</text>
</comment>
<name>A0A518B3M3_9BACT</name>
<evidence type="ECO:0000256" key="4">
    <source>
        <dbReference type="ARBA" id="ARBA00022448"/>
    </source>
</evidence>
<dbReference type="NCBIfam" id="TIGR00975">
    <property type="entry name" value="3a0107s03"/>
    <property type="match status" value="1"/>
</dbReference>
<dbReference type="GO" id="GO:0035435">
    <property type="term" value="P:phosphate ion transmembrane transport"/>
    <property type="evidence" value="ECO:0007669"/>
    <property type="project" value="InterPro"/>
</dbReference>
<evidence type="ECO:0000256" key="6">
    <source>
        <dbReference type="PIRNR" id="PIRNR002756"/>
    </source>
</evidence>
<keyword evidence="5 6" id="KW-0592">Phosphate transport</keyword>
<evidence type="ECO:0000313" key="9">
    <source>
        <dbReference type="Proteomes" id="UP000317093"/>
    </source>
</evidence>
<dbReference type="Pfam" id="PF12849">
    <property type="entry name" value="PBP_like_2"/>
    <property type="match status" value="1"/>
</dbReference>
<dbReference type="InterPro" id="IPR024370">
    <property type="entry name" value="PBP_domain"/>
</dbReference>
<dbReference type="AlphaFoldDB" id="A0A518B3M3"/>
<dbReference type="Proteomes" id="UP000317093">
    <property type="component" value="Chromosome"/>
</dbReference>
<reference evidence="8 9" key="1">
    <citation type="submission" date="2019-02" db="EMBL/GenBank/DDBJ databases">
        <title>Deep-cultivation of Planctomycetes and their phenomic and genomic characterization uncovers novel biology.</title>
        <authorList>
            <person name="Wiegand S."/>
            <person name="Jogler M."/>
            <person name="Boedeker C."/>
            <person name="Pinto D."/>
            <person name="Vollmers J."/>
            <person name="Rivas-Marin E."/>
            <person name="Kohn T."/>
            <person name="Peeters S.H."/>
            <person name="Heuer A."/>
            <person name="Rast P."/>
            <person name="Oberbeckmann S."/>
            <person name="Bunk B."/>
            <person name="Jeske O."/>
            <person name="Meyerdierks A."/>
            <person name="Storesund J.E."/>
            <person name="Kallscheuer N."/>
            <person name="Luecker S."/>
            <person name="Lage O.M."/>
            <person name="Pohl T."/>
            <person name="Merkel B.J."/>
            <person name="Hornburger P."/>
            <person name="Mueller R.-W."/>
            <person name="Bruemmer F."/>
            <person name="Labrenz M."/>
            <person name="Spormann A.M."/>
            <person name="Op den Camp H."/>
            <person name="Overmann J."/>
            <person name="Amann R."/>
            <person name="Jetten M.S.M."/>
            <person name="Mascher T."/>
            <person name="Medema M.H."/>
            <person name="Devos D.P."/>
            <person name="Kaster A.-K."/>
            <person name="Ovreas L."/>
            <person name="Rohde M."/>
            <person name="Galperin M.Y."/>
            <person name="Jogler C."/>
        </authorList>
    </citation>
    <scope>NUCLEOTIDE SEQUENCE [LARGE SCALE GENOMIC DNA]</scope>
    <source>
        <strain evidence="8 9">Pan216</strain>
    </source>
</reference>
<accession>A0A518B3M3</accession>
<dbReference type="Gene3D" id="3.40.190.10">
    <property type="entry name" value="Periplasmic binding protein-like II"/>
    <property type="match status" value="2"/>
</dbReference>
<evidence type="ECO:0000256" key="2">
    <source>
        <dbReference type="ARBA" id="ARBA00008725"/>
    </source>
</evidence>
<dbReference type="GO" id="GO:0042301">
    <property type="term" value="F:phosphate ion binding"/>
    <property type="evidence" value="ECO:0007669"/>
    <property type="project" value="InterPro"/>
</dbReference>
<dbReference type="InterPro" id="IPR005673">
    <property type="entry name" value="ABC_phos-bd_PstS"/>
</dbReference>
<gene>
    <name evidence="8" type="primary">pstS_3</name>
    <name evidence="8" type="ORF">Pan216_24540</name>
</gene>
<dbReference type="OrthoDB" id="9790048at2"/>
<evidence type="ECO:0000256" key="1">
    <source>
        <dbReference type="ARBA" id="ARBA00002841"/>
    </source>
</evidence>
<dbReference type="KEGG" id="knv:Pan216_24540"/>
<keyword evidence="9" id="KW-1185">Reference proteome</keyword>
<comment type="subunit">
    <text evidence="3">The complex is composed of two ATP-binding proteins (PstB), two transmembrane proteins (PstC and PstA) and a solute-binding protein (PstS).</text>
</comment>
<dbReference type="PIRSF" id="PIRSF002756">
    <property type="entry name" value="PstS"/>
    <property type="match status" value="1"/>
</dbReference>
<dbReference type="PANTHER" id="PTHR42996:SF1">
    <property type="entry name" value="PHOSPHATE-BINDING PROTEIN PSTS"/>
    <property type="match status" value="1"/>
</dbReference>
<organism evidence="8 9">
    <name type="scientific">Kolteria novifilia</name>
    <dbReference type="NCBI Taxonomy" id="2527975"/>
    <lineage>
        <taxon>Bacteria</taxon>
        <taxon>Pseudomonadati</taxon>
        <taxon>Planctomycetota</taxon>
        <taxon>Planctomycetia</taxon>
        <taxon>Kolteriales</taxon>
        <taxon>Kolteriaceae</taxon>
        <taxon>Kolteria</taxon>
    </lineage>
</organism>
<keyword evidence="4 6" id="KW-0813">Transport</keyword>
<evidence type="ECO:0000256" key="5">
    <source>
        <dbReference type="ARBA" id="ARBA00022592"/>
    </source>
</evidence>
<protein>
    <recommendedName>
        <fullName evidence="6">Phosphate-binding protein</fullName>
    </recommendedName>
</protein>